<dbReference type="EMBL" id="KV454002">
    <property type="protein sequence ID" value="ODQ47227.1"/>
    <property type="molecule type" value="Genomic_DNA"/>
</dbReference>
<dbReference type="Pfam" id="PF13350">
    <property type="entry name" value="Y_phosphatase3"/>
    <property type="match status" value="1"/>
</dbReference>
<dbReference type="Gene3D" id="3.90.190.10">
    <property type="entry name" value="Protein tyrosine phosphatase superfamily"/>
    <property type="match status" value="1"/>
</dbReference>
<dbReference type="AlphaFoldDB" id="A0A1E3NM74"/>
<dbReference type="Proteomes" id="UP000094455">
    <property type="component" value="Unassembled WGS sequence"/>
</dbReference>
<protein>
    <recommendedName>
        <fullName evidence="3">Tyrosine specific protein phosphatases domain-containing protein</fullName>
    </recommendedName>
</protein>
<dbReference type="OrthoDB" id="449382at2759"/>
<evidence type="ECO:0000313" key="1">
    <source>
        <dbReference type="EMBL" id="ODQ47227.1"/>
    </source>
</evidence>
<dbReference type="InterPro" id="IPR026893">
    <property type="entry name" value="Tyr/Ser_Pase_IphP-type"/>
</dbReference>
<dbReference type="PANTHER" id="PTHR31126:SF1">
    <property type="entry name" value="TYROSINE SPECIFIC PROTEIN PHOSPHATASES DOMAIN-CONTAINING PROTEIN"/>
    <property type="match status" value="1"/>
</dbReference>
<dbReference type="RefSeq" id="XP_019018340.1">
    <property type="nucleotide sequence ID" value="XM_019160718.1"/>
</dbReference>
<accession>A0A1E3NM74</accession>
<sequence length="589" mass="65743">MSQYKLQKNEVEVKLPSPSPDSQTYISCILSKPETDVHPETCRAAMLMHGIGGQKNYCYHSKLARKLSREQGMFVVRFDFRNCGDSSKTGVLGRTLQDDLEDMSTVYNWLTGGGFEGKKLYVDTLIGHSRGVVDVFNWQLQNQNKFVINLVACSGRFIGSGLPHSIKKLHPNFEKEGGHYIQGFQDGAYRKVWVPLKETESLGVLNMITVKNITQDTDTLSVYGSREQVIPLPDAAHYFNALAGRNTLILIPDADHCFRGVEKIPENEWETYGKPIAKPAGVVDYNPEVAEKVAEWMSSEKMHQRFYEKTKNIHKFLPRWKEVDGVANFRDIGGWNTLDGKVVRPNVAFRSAHLSTVTAKGIETLKKLGVKKVFDMRSPIESEHFKENVLSTPSGIEVVHLSEQSKGNSTLQNELFSKTLIKAALRSNAVSYVPLLETAIPTYKPIFEHLRDDIDTPIVFHCSLGKDRTGIITILLLLLCNVDPLIVAQESALSKVGVEALRPEMQHFFTAKTIDSGAEQYIKDNKPSPEWSLAKDGVDNILSIDSNAVLETITLLQNQYGGAEAYLTNKLGLSAADIAAIRKNLLFTP</sequence>
<dbReference type="PANTHER" id="PTHR31126">
    <property type="entry name" value="TYROSINE-PROTEIN PHOSPHATASE"/>
    <property type="match status" value="1"/>
</dbReference>
<dbReference type="Gene3D" id="3.40.50.1820">
    <property type="entry name" value="alpha/beta hydrolase"/>
    <property type="match status" value="1"/>
</dbReference>
<dbReference type="InterPro" id="IPR016130">
    <property type="entry name" value="Tyr_Pase_AS"/>
</dbReference>
<reference evidence="1 2" key="1">
    <citation type="journal article" date="2016" name="Proc. Natl. Acad. Sci. U.S.A.">
        <title>Comparative genomics of biotechnologically important yeasts.</title>
        <authorList>
            <person name="Riley R."/>
            <person name="Haridas S."/>
            <person name="Wolfe K.H."/>
            <person name="Lopes M.R."/>
            <person name="Hittinger C.T."/>
            <person name="Goeker M."/>
            <person name="Salamov A.A."/>
            <person name="Wisecaver J.H."/>
            <person name="Long T.M."/>
            <person name="Calvey C.H."/>
            <person name="Aerts A.L."/>
            <person name="Barry K.W."/>
            <person name="Choi C."/>
            <person name="Clum A."/>
            <person name="Coughlan A.Y."/>
            <person name="Deshpande S."/>
            <person name="Douglass A.P."/>
            <person name="Hanson S.J."/>
            <person name="Klenk H.-P."/>
            <person name="LaButti K.M."/>
            <person name="Lapidus A."/>
            <person name="Lindquist E.A."/>
            <person name="Lipzen A.M."/>
            <person name="Meier-Kolthoff J.P."/>
            <person name="Ohm R.A."/>
            <person name="Otillar R.P."/>
            <person name="Pangilinan J.L."/>
            <person name="Peng Y."/>
            <person name="Rokas A."/>
            <person name="Rosa C.A."/>
            <person name="Scheuner C."/>
            <person name="Sibirny A.A."/>
            <person name="Slot J.C."/>
            <person name="Stielow J.B."/>
            <person name="Sun H."/>
            <person name="Kurtzman C.P."/>
            <person name="Blackwell M."/>
            <person name="Grigoriev I.V."/>
            <person name="Jeffries T.W."/>
        </authorList>
    </citation>
    <scope>NUCLEOTIDE SEQUENCE [LARGE SCALE GENOMIC DNA]</scope>
    <source>
        <strain evidence="1 2">NRRL Y-2026</strain>
    </source>
</reference>
<evidence type="ECO:0000313" key="2">
    <source>
        <dbReference type="Proteomes" id="UP000094455"/>
    </source>
</evidence>
<dbReference type="InterPro" id="IPR029021">
    <property type="entry name" value="Prot-tyrosine_phosphatase-like"/>
</dbReference>
<gene>
    <name evidence="1" type="ORF">PICMEDRAFT_15213</name>
</gene>
<organism evidence="1 2">
    <name type="scientific">Pichia membranifaciens NRRL Y-2026</name>
    <dbReference type="NCBI Taxonomy" id="763406"/>
    <lineage>
        <taxon>Eukaryota</taxon>
        <taxon>Fungi</taxon>
        <taxon>Dikarya</taxon>
        <taxon>Ascomycota</taxon>
        <taxon>Saccharomycotina</taxon>
        <taxon>Pichiomycetes</taxon>
        <taxon>Pichiales</taxon>
        <taxon>Pichiaceae</taxon>
        <taxon>Pichia</taxon>
    </lineage>
</organism>
<evidence type="ECO:0008006" key="3">
    <source>
        <dbReference type="Google" id="ProtNLM"/>
    </source>
</evidence>
<dbReference type="InterPro" id="IPR029058">
    <property type="entry name" value="AB_hydrolase_fold"/>
</dbReference>
<proteinExistence type="predicted"/>
<dbReference type="PROSITE" id="PS00383">
    <property type="entry name" value="TYR_PHOSPHATASE_1"/>
    <property type="match status" value="1"/>
</dbReference>
<dbReference type="SUPFAM" id="SSF52799">
    <property type="entry name" value="(Phosphotyrosine protein) phosphatases II"/>
    <property type="match status" value="1"/>
</dbReference>
<dbReference type="GO" id="GO:0004721">
    <property type="term" value="F:phosphoprotein phosphatase activity"/>
    <property type="evidence" value="ECO:0007669"/>
    <property type="project" value="InterPro"/>
</dbReference>
<name>A0A1E3NM74_9ASCO</name>
<keyword evidence="2" id="KW-1185">Reference proteome</keyword>
<dbReference type="GeneID" id="30177405"/>
<dbReference type="STRING" id="763406.A0A1E3NM74"/>
<dbReference type="SUPFAM" id="SSF53474">
    <property type="entry name" value="alpha/beta-Hydrolases"/>
    <property type="match status" value="1"/>
</dbReference>